<dbReference type="GO" id="GO:0046872">
    <property type="term" value="F:metal ion binding"/>
    <property type="evidence" value="ECO:0007669"/>
    <property type="project" value="UniProtKB-KW"/>
</dbReference>
<organism evidence="7 8">
    <name type="scientific">Dictyostelium firmibasis</name>
    <dbReference type="NCBI Taxonomy" id="79012"/>
    <lineage>
        <taxon>Eukaryota</taxon>
        <taxon>Amoebozoa</taxon>
        <taxon>Evosea</taxon>
        <taxon>Eumycetozoa</taxon>
        <taxon>Dictyostelia</taxon>
        <taxon>Dictyosteliales</taxon>
        <taxon>Dictyosteliaceae</taxon>
        <taxon>Dictyostelium</taxon>
    </lineage>
</organism>
<evidence type="ECO:0000313" key="7">
    <source>
        <dbReference type="EMBL" id="KAK5577101.1"/>
    </source>
</evidence>
<dbReference type="FunFam" id="3.40.30.10:FF:000005">
    <property type="entry name" value="Glutaredoxin 5"/>
    <property type="match status" value="1"/>
</dbReference>
<dbReference type="Pfam" id="PF00462">
    <property type="entry name" value="Glutaredoxin"/>
    <property type="match status" value="1"/>
</dbReference>
<dbReference type="PROSITE" id="PS51354">
    <property type="entry name" value="GLUTAREDOXIN_2"/>
    <property type="match status" value="1"/>
</dbReference>
<keyword evidence="8" id="KW-1185">Reference proteome</keyword>
<keyword evidence="5" id="KW-0676">Redox-active center</keyword>
<reference evidence="7 8" key="1">
    <citation type="submission" date="2023-11" db="EMBL/GenBank/DDBJ databases">
        <title>Dfirmibasis_genome.</title>
        <authorList>
            <person name="Edelbroek B."/>
            <person name="Kjellin J."/>
            <person name="Jerlstrom-Hultqvist J."/>
            <person name="Soderbom F."/>
        </authorList>
    </citation>
    <scope>NUCLEOTIDE SEQUENCE [LARGE SCALE GENOMIC DNA]</scope>
    <source>
        <strain evidence="7 8">TNS-C-14</strain>
    </source>
</reference>
<accession>A0AAN7YSA4</accession>
<evidence type="ECO:0000313" key="8">
    <source>
        <dbReference type="Proteomes" id="UP001344447"/>
    </source>
</evidence>
<dbReference type="PANTHER" id="PTHR10293:SF16">
    <property type="entry name" value="GLUTAREDOXIN-RELATED PROTEIN 5, MITOCHONDRIAL"/>
    <property type="match status" value="1"/>
</dbReference>
<dbReference type="InterPro" id="IPR002109">
    <property type="entry name" value="Glutaredoxin"/>
</dbReference>
<dbReference type="SUPFAM" id="SSF52833">
    <property type="entry name" value="Thioredoxin-like"/>
    <property type="match status" value="1"/>
</dbReference>
<dbReference type="InterPro" id="IPR004480">
    <property type="entry name" value="Monothiol_GRX-rel"/>
</dbReference>
<keyword evidence="2" id="KW-0479">Metal-binding</keyword>
<keyword evidence="4" id="KW-0411">Iron-sulfur</keyword>
<dbReference type="Proteomes" id="UP001344447">
    <property type="component" value="Unassembled WGS sequence"/>
</dbReference>
<gene>
    <name evidence="7" type="ORF">RB653_002039</name>
</gene>
<dbReference type="Gene3D" id="3.40.30.10">
    <property type="entry name" value="Glutaredoxin"/>
    <property type="match status" value="1"/>
</dbReference>
<feature type="domain" description="Glutaredoxin" evidence="6">
    <location>
        <begin position="46"/>
        <end position="109"/>
    </location>
</feature>
<evidence type="ECO:0000256" key="5">
    <source>
        <dbReference type="ARBA" id="ARBA00023284"/>
    </source>
</evidence>
<dbReference type="InterPro" id="IPR036249">
    <property type="entry name" value="Thioredoxin-like_sf"/>
</dbReference>
<dbReference type="PANTHER" id="PTHR10293">
    <property type="entry name" value="GLUTAREDOXIN FAMILY MEMBER"/>
    <property type="match status" value="1"/>
</dbReference>
<dbReference type="EMBL" id="JAVFKY010000004">
    <property type="protein sequence ID" value="KAK5577101.1"/>
    <property type="molecule type" value="Genomic_DNA"/>
</dbReference>
<keyword evidence="1" id="KW-0001">2Fe-2S</keyword>
<keyword evidence="3" id="KW-0408">Iron</keyword>
<evidence type="ECO:0000256" key="4">
    <source>
        <dbReference type="ARBA" id="ARBA00023014"/>
    </source>
</evidence>
<dbReference type="GO" id="GO:0051537">
    <property type="term" value="F:2 iron, 2 sulfur cluster binding"/>
    <property type="evidence" value="ECO:0007669"/>
    <property type="project" value="UniProtKB-KW"/>
</dbReference>
<name>A0AAN7YSA4_9MYCE</name>
<proteinExistence type="predicted"/>
<dbReference type="NCBIfam" id="TIGR00365">
    <property type="entry name" value="Grx4 family monothiol glutaredoxin"/>
    <property type="match status" value="1"/>
</dbReference>
<comment type="caution">
    <text evidence="7">The sequence shown here is derived from an EMBL/GenBank/DDBJ whole genome shotgun (WGS) entry which is preliminary data.</text>
</comment>
<dbReference type="GO" id="GO:0005759">
    <property type="term" value="C:mitochondrial matrix"/>
    <property type="evidence" value="ECO:0007669"/>
    <property type="project" value="TreeGrafter"/>
</dbReference>
<evidence type="ECO:0000256" key="2">
    <source>
        <dbReference type="ARBA" id="ARBA00022723"/>
    </source>
</evidence>
<dbReference type="CDD" id="cd03028">
    <property type="entry name" value="GRX_PICOT_like"/>
    <property type="match status" value="1"/>
</dbReference>
<sequence>MNNFLFRVGTKTTGFLRSSQFIRSYGVKQDRKLEEIRKQLNDNPCVLYMKGTPERPECGFSNTAVRILEAEGAVYASFNVLKDENLREAIKVFGDWPTIPQLYVQGELVGGADVLMSLYKSGELTEILNNAKVLAKKEE</sequence>
<dbReference type="AlphaFoldDB" id="A0AAN7YSA4"/>
<evidence type="ECO:0000256" key="3">
    <source>
        <dbReference type="ARBA" id="ARBA00023004"/>
    </source>
</evidence>
<evidence type="ECO:0000256" key="1">
    <source>
        <dbReference type="ARBA" id="ARBA00022714"/>
    </source>
</evidence>
<protein>
    <recommendedName>
        <fullName evidence="6">Glutaredoxin domain-containing protein</fullName>
    </recommendedName>
</protein>
<dbReference type="InterPro" id="IPR033658">
    <property type="entry name" value="GRX_PICOT-like"/>
</dbReference>
<evidence type="ECO:0000259" key="6">
    <source>
        <dbReference type="Pfam" id="PF00462"/>
    </source>
</evidence>